<feature type="domain" description="Carrier" evidence="3">
    <location>
        <begin position="14"/>
        <end position="90"/>
    </location>
</feature>
<dbReference type="PROSITE" id="PS50075">
    <property type="entry name" value="CARRIER"/>
    <property type="match status" value="1"/>
</dbReference>
<dbReference type="EMBL" id="QEIN01000573">
    <property type="protein sequence ID" value="RCV47261.1"/>
    <property type="molecule type" value="Genomic_DNA"/>
</dbReference>
<dbReference type="PROSITE" id="PS00012">
    <property type="entry name" value="PHOSPHOPANTETHEINE"/>
    <property type="match status" value="1"/>
</dbReference>
<dbReference type="Pfam" id="PF00550">
    <property type="entry name" value="PP-binding"/>
    <property type="match status" value="1"/>
</dbReference>
<keyword evidence="1" id="KW-0596">Phosphopantetheine</keyword>
<protein>
    <submittedName>
        <fullName evidence="4">Phosphopantetheine-binding protein</fullName>
    </submittedName>
</protein>
<dbReference type="OrthoDB" id="3395224at2"/>
<gene>
    <name evidence="4" type="ORF">DEF24_27370</name>
</gene>
<proteinExistence type="predicted"/>
<dbReference type="InterPro" id="IPR009081">
    <property type="entry name" value="PP-bd_ACP"/>
</dbReference>
<dbReference type="Proteomes" id="UP000253318">
    <property type="component" value="Unassembled WGS sequence"/>
</dbReference>
<accession>A0A368SXH2</accession>
<evidence type="ECO:0000259" key="3">
    <source>
        <dbReference type="PROSITE" id="PS50075"/>
    </source>
</evidence>
<organism evidence="4 5">
    <name type="scientific">Marinitenerispora sediminis</name>
    <dbReference type="NCBI Taxonomy" id="1931232"/>
    <lineage>
        <taxon>Bacteria</taxon>
        <taxon>Bacillati</taxon>
        <taxon>Actinomycetota</taxon>
        <taxon>Actinomycetes</taxon>
        <taxon>Streptosporangiales</taxon>
        <taxon>Nocardiopsidaceae</taxon>
        <taxon>Marinitenerispora</taxon>
    </lineage>
</organism>
<evidence type="ECO:0000256" key="2">
    <source>
        <dbReference type="ARBA" id="ARBA00022553"/>
    </source>
</evidence>
<evidence type="ECO:0000313" key="5">
    <source>
        <dbReference type="Proteomes" id="UP000253318"/>
    </source>
</evidence>
<dbReference type="InterPro" id="IPR006162">
    <property type="entry name" value="Ppantetheine_attach_site"/>
</dbReference>
<keyword evidence="2" id="KW-0597">Phosphoprotein</keyword>
<evidence type="ECO:0000313" key="4">
    <source>
        <dbReference type="EMBL" id="RCV47261.1"/>
    </source>
</evidence>
<dbReference type="InterPro" id="IPR036736">
    <property type="entry name" value="ACP-like_sf"/>
</dbReference>
<dbReference type="SUPFAM" id="SSF47336">
    <property type="entry name" value="ACP-like"/>
    <property type="match status" value="1"/>
</dbReference>
<dbReference type="AlphaFoldDB" id="A0A368SXH2"/>
<dbReference type="Gene3D" id="1.10.1200.10">
    <property type="entry name" value="ACP-like"/>
    <property type="match status" value="1"/>
</dbReference>
<name>A0A368SXH2_9ACTN</name>
<reference evidence="4 5" key="1">
    <citation type="submission" date="2018-04" db="EMBL/GenBank/DDBJ databases">
        <title>Novel actinobacteria from marine sediment.</title>
        <authorList>
            <person name="Ng Z.Y."/>
            <person name="Tan G.Y.A."/>
        </authorList>
    </citation>
    <scope>NUCLEOTIDE SEQUENCE [LARGE SCALE GENOMIC DNA]</scope>
    <source>
        <strain evidence="4 5">TPS81</strain>
    </source>
</reference>
<keyword evidence="5" id="KW-1185">Reference proteome</keyword>
<sequence>MTPPPDGREAALDQLTTGIIAALAAMVRREPESMSTQTRLFEDLGFDSTTALELLMRLEDDFGFHAHPETLAQHHFETIGSLTDYVLEQAGV</sequence>
<evidence type="ECO:0000256" key="1">
    <source>
        <dbReference type="ARBA" id="ARBA00022450"/>
    </source>
</evidence>
<dbReference type="RefSeq" id="WP_114433827.1">
    <property type="nucleotide sequence ID" value="NZ_QEIN01000573.1"/>
</dbReference>
<comment type="caution">
    <text evidence="4">The sequence shown here is derived from an EMBL/GenBank/DDBJ whole genome shotgun (WGS) entry which is preliminary data.</text>
</comment>